<dbReference type="AlphaFoldDB" id="A0A921MDB2"/>
<gene>
    <name evidence="1" type="ORF">K8V08_06955</name>
</gene>
<proteinExistence type="predicted"/>
<protein>
    <submittedName>
        <fullName evidence="1">NADP-dependent isocitrate dehydrogenase</fullName>
    </submittedName>
</protein>
<reference evidence="1" key="1">
    <citation type="journal article" date="2021" name="PeerJ">
        <title>Extensive microbial diversity within the chicken gut microbiome revealed by metagenomics and culture.</title>
        <authorList>
            <person name="Gilroy R."/>
            <person name="Ravi A."/>
            <person name="Getino M."/>
            <person name="Pursley I."/>
            <person name="Horton D.L."/>
            <person name="Alikhan N.F."/>
            <person name="Baker D."/>
            <person name="Gharbi K."/>
            <person name="Hall N."/>
            <person name="Watson M."/>
            <person name="Adriaenssens E.M."/>
            <person name="Foster-Nyarko E."/>
            <person name="Jarju S."/>
            <person name="Secka A."/>
            <person name="Antonio M."/>
            <person name="Oren A."/>
            <person name="Chaudhuri R.R."/>
            <person name="La Ragione R."/>
            <person name="Hildebrand F."/>
            <person name="Pallen M.J."/>
        </authorList>
    </citation>
    <scope>NUCLEOTIDE SEQUENCE</scope>
    <source>
        <strain evidence="1">ChiGjej5B5-7349</strain>
    </source>
</reference>
<evidence type="ECO:0000313" key="2">
    <source>
        <dbReference type="Proteomes" id="UP000784435"/>
    </source>
</evidence>
<dbReference type="Proteomes" id="UP000784435">
    <property type="component" value="Unassembled WGS sequence"/>
</dbReference>
<comment type="caution">
    <text evidence="1">The sequence shown here is derived from an EMBL/GenBank/DDBJ whole genome shotgun (WGS) entry which is preliminary data.</text>
</comment>
<accession>A0A921MDB2</accession>
<dbReference type="EMBL" id="DYUK01000150">
    <property type="protein sequence ID" value="HJG80134.1"/>
    <property type="molecule type" value="Genomic_DNA"/>
</dbReference>
<reference evidence="1" key="2">
    <citation type="submission" date="2021-09" db="EMBL/GenBank/DDBJ databases">
        <authorList>
            <person name="Gilroy R."/>
        </authorList>
    </citation>
    <scope>NUCLEOTIDE SEQUENCE</scope>
    <source>
        <strain evidence="1">ChiGjej5B5-7349</strain>
    </source>
</reference>
<name>A0A921MDB2_9MICO</name>
<organism evidence="1 2">
    <name type="scientific">Brevibacterium senegalense</name>
    <dbReference type="NCBI Taxonomy" id="1033736"/>
    <lineage>
        <taxon>Bacteria</taxon>
        <taxon>Bacillati</taxon>
        <taxon>Actinomycetota</taxon>
        <taxon>Actinomycetes</taxon>
        <taxon>Micrococcales</taxon>
        <taxon>Brevibacteriaceae</taxon>
        <taxon>Brevibacterium</taxon>
    </lineage>
</organism>
<sequence length="30" mass="3284">MGGYYNPSEEKADAVMRPSQKLNEIIATLG</sequence>
<evidence type="ECO:0000313" key="1">
    <source>
        <dbReference type="EMBL" id="HJG80134.1"/>
    </source>
</evidence>